<dbReference type="EMBL" id="REGN01007952">
    <property type="protein sequence ID" value="RNA04808.1"/>
    <property type="molecule type" value="Genomic_DNA"/>
</dbReference>
<keyword evidence="1" id="KW-0812">Transmembrane</keyword>
<sequence>LIKIPKIYLIIFEYVFHGVPWFIISFGCFLFGNKIVSYRSLTFIKGLIIDLITVGLLKYFTRRQRPSLNSEKEMVIGTNIGPDKFSFPSGHSSRAVLISCLLIDIIRQYFSTQKLYSIASIAFFVFLAIGTCLSRILLLRHYLSDVLAVFFFQIK</sequence>
<evidence type="ECO:0000313" key="4">
    <source>
        <dbReference type="Proteomes" id="UP000276133"/>
    </source>
</evidence>
<dbReference type="InterPro" id="IPR036938">
    <property type="entry name" value="PAP2/HPO_sf"/>
</dbReference>
<feature type="transmembrane region" description="Helical" evidence="1">
    <location>
        <begin position="38"/>
        <end position="60"/>
    </location>
</feature>
<name>A0A3M7Q1J5_BRAPC</name>
<proteinExistence type="predicted"/>
<evidence type="ECO:0000313" key="3">
    <source>
        <dbReference type="EMBL" id="RNA04808.1"/>
    </source>
</evidence>
<organism evidence="3 4">
    <name type="scientific">Brachionus plicatilis</name>
    <name type="common">Marine rotifer</name>
    <name type="synonym">Brachionus muelleri</name>
    <dbReference type="NCBI Taxonomy" id="10195"/>
    <lineage>
        <taxon>Eukaryota</taxon>
        <taxon>Metazoa</taxon>
        <taxon>Spiralia</taxon>
        <taxon>Gnathifera</taxon>
        <taxon>Rotifera</taxon>
        <taxon>Eurotatoria</taxon>
        <taxon>Monogononta</taxon>
        <taxon>Pseudotrocha</taxon>
        <taxon>Ploima</taxon>
        <taxon>Brachionidae</taxon>
        <taxon>Brachionus</taxon>
    </lineage>
</organism>
<dbReference type="PANTHER" id="PTHR14969">
    <property type="entry name" value="SPHINGOSINE-1-PHOSPHATE PHOSPHOHYDROLASE"/>
    <property type="match status" value="1"/>
</dbReference>
<feature type="transmembrane region" description="Helical" evidence="1">
    <location>
        <begin position="115"/>
        <end position="138"/>
    </location>
</feature>
<feature type="domain" description="Phosphatidic acid phosphatase type 2/haloperoxidase" evidence="2">
    <location>
        <begin position="38"/>
        <end position="153"/>
    </location>
</feature>
<dbReference type="GO" id="GO:0042392">
    <property type="term" value="F:sphingosine-1-phosphate phosphatase activity"/>
    <property type="evidence" value="ECO:0007669"/>
    <property type="project" value="TreeGrafter"/>
</dbReference>
<dbReference type="SUPFAM" id="SSF48317">
    <property type="entry name" value="Acid phosphatase/Vanadium-dependent haloperoxidase"/>
    <property type="match status" value="1"/>
</dbReference>
<comment type="caution">
    <text evidence="3">The sequence shown here is derived from an EMBL/GenBank/DDBJ whole genome shotgun (WGS) entry which is preliminary data.</text>
</comment>
<feature type="transmembrane region" description="Helical" evidence="1">
    <location>
        <begin position="7"/>
        <end position="32"/>
    </location>
</feature>
<keyword evidence="1" id="KW-0472">Membrane</keyword>
<dbReference type="Proteomes" id="UP000276133">
    <property type="component" value="Unassembled WGS sequence"/>
</dbReference>
<dbReference type="OrthoDB" id="10266771at2759"/>
<dbReference type="Pfam" id="PF01569">
    <property type="entry name" value="PAP2"/>
    <property type="match status" value="1"/>
</dbReference>
<evidence type="ECO:0000256" key="1">
    <source>
        <dbReference type="SAM" id="Phobius"/>
    </source>
</evidence>
<dbReference type="PANTHER" id="PTHR14969:SF13">
    <property type="entry name" value="AT30094P"/>
    <property type="match status" value="1"/>
</dbReference>
<dbReference type="AlphaFoldDB" id="A0A3M7Q1J5"/>
<evidence type="ECO:0000259" key="2">
    <source>
        <dbReference type="SMART" id="SM00014"/>
    </source>
</evidence>
<dbReference type="SMART" id="SM00014">
    <property type="entry name" value="acidPPc"/>
    <property type="match status" value="1"/>
</dbReference>
<keyword evidence="4" id="KW-1185">Reference proteome</keyword>
<reference evidence="3 4" key="1">
    <citation type="journal article" date="2018" name="Sci. Rep.">
        <title>Genomic signatures of local adaptation to the degree of environmental predictability in rotifers.</title>
        <authorList>
            <person name="Franch-Gras L."/>
            <person name="Hahn C."/>
            <person name="Garcia-Roger E.M."/>
            <person name="Carmona M.J."/>
            <person name="Serra M."/>
            <person name="Gomez A."/>
        </authorList>
    </citation>
    <scope>NUCLEOTIDE SEQUENCE [LARGE SCALE GENOMIC DNA]</scope>
    <source>
        <strain evidence="3">HYR1</strain>
    </source>
</reference>
<dbReference type="STRING" id="10195.A0A3M7Q1J5"/>
<feature type="non-terminal residue" evidence="3">
    <location>
        <position position="1"/>
    </location>
</feature>
<dbReference type="Gene3D" id="1.20.144.10">
    <property type="entry name" value="Phosphatidic acid phosphatase type 2/haloperoxidase"/>
    <property type="match status" value="1"/>
</dbReference>
<protein>
    <submittedName>
        <fullName evidence="3">Presqualene diphosphate phosphatase</fullName>
    </submittedName>
</protein>
<accession>A0A3M7Q1J5</accession>
<gene>
    <name evidence="3" type="ORF">BpHYR1_043129</name>
</gene>
<dbReference type="InterPro" id="IPR000326">
    <property type="entry name" value="PAP2/HPO"/>
</dbReference>
<keyword evidence="1" id="KW-1133">Transmembrane helix</keyword>